<evidence type="ECO:0000313" key="2">
    <source>
        <dbReference type="EMBL" id="ORX50060.1"/>
    </source>
</evidence>
<reference evidence="2 3" key="1">
    <citation type="submission" date="2016-08" db="EMBL/GenBank/DDBJ databases">
        <title>Genomes of anaerobic fungi encode conserved fungal cellulosomes for biomass hydrolysis.</title>
        <authorList>
            <consortium name="DOE Joint Genome Institute"/>
            <person name="Haitjema C.H."/>
            <person name="Gilmore S.P."/>
            <person name="Henske J.K."/>
            <person name="Solomon K.V."/>
            <person name="De Groot R."/>
            <person name="Kuo A."/>
            <person name="Mondo S.J."/>
            <person name="Salamov A.A."/>
            <person name="Labutti K."/>
            <person name="Zhao Z."/>
            <person name="Chiniquy J."/>
            <person name="Barry K."/>
            <person name="Brewer H.M."/>
            <person name="Purvine S.O."/>
            <person name="Wright A.T."/>
            <person name="Boxma B."/>
            <person name="Van Alen T."/>
            <person name="Hackstein J.H."/>
            <person name="Baker S.E."/>
            <person name="Grigoriev I.V."/>
            <person name="O'Malley M.A."/>
        </authorList>
    </citation>
    <scope>NUCLEOTIDE SEQUENCE [LARGE SCALE GENOMIC DNA]</scope>
    <source>
        <strain evidence="3">finn</strain>
    </source>
</reference>
<dbReference type="STRING" id="1754191.A0A1Y1VAW6"/>
<feature type="region of interest" description="Disordered" evidence="1">
    <location>
        <begin position="1"/>
        <end position="41"/>
    </location>
</feature>
<feature type="compositionally biased region" description="Polar residues" evidence="1">
    <location>
        <begin position="25"/>
        <end position="38"/>
    </location>
</feature>
<evidence type="ECO:0000256" key="1">
    <source>
        <dbReference type="SAM" id="MobiDB-lite"/>
    </source>
</evidence>
<protein>
    <submittedName>
        <fullName evidence="2">Uncharacterized protein</fullName>
    </submittedName>
</protein>
<evidence type="ECO:0000313" key="3">
    <source>
        <dbReference type="Proteomes" id="UP000193719"/>
    </source>
</evidence>
<dbReference type="Proteomes" id="UP000193719">
    <property type="component" value="Unassembled WGS sequence"/>
</dbReference>
<dbReference type="OrthoDB" id="10537958at2759"/>
<reference evidence="2 3" key="2">
    <citation type="submission" date="2016-08" db="EMBL/GenBank/DDBJ databases">
        <title>Pervasive Adenine N6-methylation of Active Genes in Fungi.</title>
        <authorList>
            <consortium name="DOE Joint Genome Institute"/>
            <person name="Mondo S.J."/>
            <person name="Dannebaum R.O."/>
            <person name="Kuo R.C."/>
            <person name="Labutti K."/>
            <person name="Haridas S."/>
            <person name="Kuo A."/>
            <person name="Salamov A."/>
            <person name="Ahrendt S.R."/>
            <person name="Lipzen A."/>
            <person name="Sullivan W."/>
            <person name="Andreopoulos W.B."/>
            <person name="Clum A."/>
            <person name="Lindquist E."/>
            <person name="Daum C."/>
            <person name="Ramamoorthy G.K."/>
            <person name="Gryganskyi A."/>
            <person name="Culley D."/>
            <person name="Magnuson J.K."/>
            <person name="James T.Y."/>
            <person name="O'Malley M.A."/>
            <person name="Stajich J.E."/>
            <person name="Spatafora J.W."/>
            <person name="Visel A."/>
            <person name="Grigoriev I.V."/>
        </authorList>
    </citation>
    <scope>NUCLEOTIDE SEQUENCE [LARGE SCALE GENOMIC DNA]</scope>
    <source>
        <strain evidence="3">finn</strain>
    </source>
</reference>
<name>A0A1Y1VAW6_9FUNG</name>
<accession>A0A1Y1VAW6</accession>
<dbReference type="EMBL" id="MCFH01000022">
    <property type="protein sequence ID" value="ORX50060.1"/>
    <property type="molecule type" value="Genomic_DNA"/>
</dbReference>
<proteinExistence type="predicted"/>
<feature type="compositionally biased region" description="Low complexity" evidence="1">
    <location>
        <begin position="144"/>
        <end position="188"/>
    </location>
</feature>
<comment type="caution">
    <text evidence="2">The sequence shown here is derived from an EMBL/GenBank/DDBJ whole genome shotgun (WGS) entry which is preliminary data.</text>
</comment>
<gene>
    <name evidence="2" type="ORF">BCR36DRAFT_290498</name>
</gene>
<feature type="compositionally biased region" description="Polar residues" evidence="1">
    <location>
        <begin position="1"/>
        <end position="11"/>
    </location>
</feature>
<feature type="compositionally biased region" description="Polar residues" evidence="1">
    <location>
        <begin position="127"/>
        <end position="143"/>
    </location>
</feature>
<feature type="region of interest" description="Disordered" evidence="1">
    <location>
        <begin position="107"/>
        <end position="188"/>
    </location>
</feature>
<feature type="compositionally biased region" description="Low complexity" evidence="1">
    <location>
        <begin position="110"/>
        <end position="121"/>
    </location>
</feature>
<dbReference type="AlphaFoldDB" id="A0A1Y1VAW6"/>
<feature type="non-terminal residue" evidence="2">
    <location>
        <position position="1"/>
    </location>
</feature>
<organism evidence="2 3">
    <name type="scientific">Piromyces finnis</name>
    <dbReference type="NCBI Taxonomy" id="1754191"/>
    <lineage>
        <taxon>Eukaryota</taxon>
        <taxon>Fungi</taxon>
        <taxon>Fungi incertae sedis</taxon>
        <taxon>Chytridiomycota</taxon>
        <taxon>Chytridiomycota incertae sedis</taxon>
        <taxon>Neocallimastigomycetes</taxon>
        <taxon>Neocallimastigales</taxon>
        <taxon>Neocallimastigaceae</taxon>
        <taxon>Piromyces</taxon>
    </lineage>
</organism>
<keyword evidence="3" id="KW-1185">Reference proteome</keyword>
<sequence>NQPFTLPSQQYPIRGASRVPPRPSLSRQRPMTPSTSPWPLNPGFPLVGQPNQLLMQQPFPFSPDVMNNPQQLMLLNQQRNNIAALYLQQMAQAAAAQNSPMIRPIMNYPSNSNLSSTSSNSPINKEPTLTKQNSHSSLANSPESNTNTSSTATSIASTTATTSTPAQSSTLTTTLTTTTTTSSTTSAPAAIANPATPIAAAGVSTPLAAQNLLAAAAVANAVKPPTNPVDAVLAASNTVTAGNIASPVFQQKLLPITQVNNKYFHYIYIYKFYFIV</sequence>